<evidence type="ECO:0000256" key="1">
    <source>
        <dbReference type="SAM" id="Phobius"/>
    </source>
</evidence>
<evidence type="ECO:0000313" key="3">
    <source>
        <dbReference type="Proteomes" id="UP000279909"/>
    </source>
</evidence>
<dbReference type="AlphaFoldDB" id="A0A3M8HD15"/>
<keyword evidence="1" id="KW-0812">Transmembrane</keyword>
<feature type="transmembrane region" description="Helical" evidence="1">
    <location>
        <begin position="20"/>
        <end position="38"/>
    </location>
</feature>
<gene>
    <name evidence="2" type="ORF">EC501_05670</name>
</gene>
<name>A0A3M8HD15_9BACI</name>
<sequence length="79" mass="8794">MPRVDLSFMSQGAEVIRNHILIIGGIIILVIGVQLIIYKLIRMPRWLEKIMFTCVTIGVFALVVVSIYIPGIATKLGLN</sequence>
<dbReference type="EMBL" id="RHLQ01000009">
    <property type="protein sequence ID" value="RND00262.1"/>
    <property type="molecule type" value="Genomic_DNA"/>
</dbReference>
<proteinExistence type="predicted"/>
<feature type="transmembrane region" description="Helical" evidence="1">
    <location>
        <begin position="50"/>
        <end position="69"/>
    </location>
</feature>
<dbReference type="Proteomes" id="UP000279909">
    <property type="component" value="Unassembled WGS sequence"/>
</dbReference>
<protein>
    <submittedName>
        <fullName evidence="2">Uncharacterized protein</fullName>
    </submittedName>
</protein>
<reference evidence="2 3" key="1">
    <citation type="journal article" date="2014" name="Int. J. Syst. Evol. Microbiol.">
        <title>Lysinibacillus halotolerans sp. nov., isolated from saline-alkaline soil.</title>
        <authorList>
            <person name="Kong D."/>
            <person name="Wang Y."/>
            <person name="Zhao B."/>
            <person name="Li Y."/>
            <person name="Song J."/>
            <person name="Zhai Y."/>
            <person name="Zhang C."/>
            <person name="Wang H."/>
            <person name="Chen X."/>
            <person name="Zhao B."/>
            <person name="Ruan Z."/>
        </authorList>
    </citation>
    <scope>NUCLEOTIDE SEQUENCE [LARGE SCALE GENOMIC DNA]</scope>
    <source>
        <strain evidence="2 3">MCCC 1A12703</strain>
    </source>
</reference>
<keyword evidence="1" id="KW-0472">Membrane</keyword>
<dbReference type="RefSeq" id="WP_122971327.1">
    <property type="nucleotide sequence ID" value="NZ_RHLQ01000009.1"/>
</dbReference>
<comment type="caution">
    <text evidence="2">The sequence shown here is derived from an EMBL/GenBank/DDBJ whole genome shotgun (WGS) entry which is preliminary data.</text>
</comment>
<evidence type="ECO:0000313" key="2">
    <source>
        <dbReference type="EMBL" id="RND00262.1"/>
    </source>
</evidence>
<accession>A0A3M8HD15</accession>
<keyword evidence="1" id="KW-1133">Transmembrane helix</keyword>
<organism evidence="2 3">
    <name type="scientific">Lysinibacillus halotolerans</name>
    <dbReference type="NCBI Taxonomy" id="1368476"/>
    <lineage>
        <taxon>Bacteria</taxon>
        <taxon>Bacillati</taxon>
        <taxon>Bacillota</taxon>
        <taxon>Bacilli</taxon>
        <taxon>Bacillales</taxon>
        <taxon>Bacillaceae</taxon>
        <taxon>Lysinibacillus</taxon>
    </lineage>
</organism>
<keyword evidence="3" id="KW-1185">Reference proteome</keyword>